<dbReference type="EMBL" id="BSYR01000008">
    <property type="protein sequence ID" value="GMI70271.1"/>
    <property type="molecule type" value="Genomic_DNA"/>
</dbReference>
<evidence type="ECO:0000313" key="2">
    <source>
        <dbReference type="EMBL" id="GMI70271.1"/>
    </source>
</evidence>
<protein>
    <submittedName>
        <fullName evidence="2">Uncharacterized protein</fullName>
    </submittedName>
</protein>
<keyword evidence="3" id="KW-1185">Reference proteome</keyword>
<sequence length="68" mass="7741">MEKQSKSYVVVLPTMKEDPEEFVFIEEGDDDLSHWEFIHSSDSDGPDSDDGDDNKSCASPLPLHYFTM</sequence>
<evidence type="ECO:0000256" key="1">
    <source>
        <dbReference type="SAM" id="MobiDB-lite"/>
    </source>
</evidence>
<evidence type="ECO:0000313" key="3">
    <source>
        <dbReference type="Proteomes" id="UP001165190"/>
    </source>
</evidence>
<reference evidence="2" key="1">
    <citation type="submission" date="2023-05" db="EMBL/GenBank/DDBJ databases">
        <title>Genome and transcriptome analyses reveal genes involved in the formation of fine ridges on petal epidermal cells in Hibiscus trionum.</title>
        <authorList>
            <person name="Koshimizu S."/>
            <person name="Masuda S."/>
            <person name="Ishii T."/>
            <person name="Shirasu K."/>
            <person name="Hoshino A."/>
            <person name="Arita M."/>
        </authorList>
    </citation>
    <scope>NUCLEOTIDE SEQUENCE</scope>
    <source>
        <strain evidence="2">Hamamatsu line</strain>
    </source>
</reference>
<name>A0A9W7H5A2_HIBTR</name>
<organism evidence="2 3">
    <name type="scientific">Hibiscus trionum</name>
    <name type="common">Flower of an hour</name>
    <dbReference type="NCBI Taxonomy" id="183268"/>
    <lineage>
        <taxon>Eukaryota</taxon>
        <taxon>Viridiplantae</taxon>
        <taxon>Streptophyta</taxon>
        <taxon>Embryophyta</taxon>
        <taxon>Tracheophyta</taxon>
        <taxon>Spermatophyta</taxon>
        <taxon>Magnoliopsida</taxon>
        <taxon>eudicotyledons</taxon>
        <taxon>Gunneridae</taxon>
        <taxon>Pentapetalae</taxon>
        <taxon>rosids</taxon>
        <taxon>malvids</taxon>
        <taxon>Malvales</taxon>
        <taxon>Malvaceae</taxon>
        <taxon>Malvoideae</taxon>
        <taxon>Hibiscus</taxon>
    </lineage>
</organism>
<dbReference type="Proteomes" id="UP001165190">
    <property type="component" value="Unassembled WGS sequence"/>
</dbReference>
<dbReference type="AlphaFoldDB" id="A0A9W7H5A2"/>
<proteinExistence type="predicted"/>
<feature type="region of interest" description="Disordered" evidence="1">
    <location>
        <begin position="36"/>
        <end position="61"/>
    </location>
</feature>
<accession>A0A9W7H5A2</accession>
<gene>
    <name evidence="2" type="ORF">HRI_000696400</name>
</gene>
<comment type="caution">
    <text evidence="2">The sequence shown here is derived from an EMBL/GenBank/DDBJ whole genome shotgun (WGS) entry which is preliminary data.</text>
</comment>